<organism evidence="3 4">
    <name type="scientific">Sphingomonas gei</name>
    <dbReference type="NCBI Taxonomy" id="1395960"/>
    <lineage>
        <taxon>Bacteria</taxon>
        <taxon>Pseudomonadati</taxon>
        <taxon>Pseudomonadota</taxon>
        <taxon>Alphaproteobacteria</taxon>
        <taxon>Sphingomonadales</taxon>
        <taxon>Sphingomonadaceae</taxon>
        <taxon>Sphingomonas</taxon>
    </lineage>
</organism>
<evidence type="ECO:0000256" key="2">
    <source>
        <dbReference type="SAM" id="SignalP"/>
    </source>
</evidence>
<evidence type="ECO:0000313" key="3">
    <source>
        <dbReference type="EMBL" id="TGX49156.1"/>
    </source>
</evidence>
<evidence type="ECO:0000313" key="4">
    <source>
        <dbReference type="Proteomes" id="UP000306147"/>
    </source>
</evidence>
<keyword evidence="2" id="KW-0732">Signal</keyword>
<proteinExistence type="predicted"/>
<dbReference type="Proteomes" id="UP000306147">
    <property type="component" value="Unassembled WGS sequence"/>
</dbReference>
<dbReference type="RefSeq" id="WP_135965650.1">
    <property type="nucleotide sequence ID" value="NZ_SRXT01000009.1"/>
</dbReference>
<feature type="region of interest" description="Disordered" evidence="1">
    <location>
        <begin position="53"/>
        <end position="75"/>
    </location>
</feature>
<evidence type="ECO:0008006" key="5">
    <source>
        <dbReference type="Google" id="ProtNLM"/>
    </source>
</evidence>
<sequence length="75" mass="7869">MAISIVELPALILLLAASPPAAPTRHGCQTAAAGDVDCCIHLAAWDGPATRLHYRPTSAQPASPDERKPSDVEVR</sequence>
<gene>
    <name evidence="3" type="ORF">E5A73_20175</name>
</gene>
<protein>
    <recommendedName>
        <fullName evidence="5">Secreted protein</fullName>
    </recommendedName>
</protein>
<keyword evidence="4" id="KW-1185">Reference proteome</keyword>
<feature type="chain" id="PRO_5020524294" description="Secreted protein" evidence="2">
    <location>
        <begin position="22"/>
        <end position="75"/>
    </location>
</feature>
<feature type="signal peptide" evidence="2">
    <location>
        <begin position="1"/>
        <end position="21"/>
    </location>
</feature>
<comment type="caution">
    <text evidence="3">The sequence shown here is derived from an EMBL/GenBank/DDBJ whole genome shotgun (WGS) entry which is preliminary data.</text>
</comment>
<evidence type="ECO:0000256" key="1">
    <source>
        <dbReference type="SAM" id="MobiDB-lite"/>
    </source>
</evidence>
<dbReference type="EMBL" id="SRXT01000009">
    <property type="protein sequence ID" value="TGX49156.1"/>
    <property type="molecule type" value="Genomic_DNA"/>
</dbReference>
<name>A0A4S1X4D7_9SPHN</name>
<dbReference type="AlphaFoldDB" id="A0A4S1X4D7"/>
<accession>A0A4S1X4D7</accession>
<feature type="compositionally biased region" description="Basic and acidic residues" evidence="1">
    <location>
        <begin position="64"/>
        <end position="75"/>
    </location>
</feature>
<reference evidence="3 4" key="1">
    <citation type="submission" date="2019-04" db="EMBL/GenBank/DDBJ databases">
        <title>Sphingomonas psychrotolerans sp. nov., isolated from soil in the Tianshan Mountains, Xinjiang, China.</title>
        <authorList>
            <person name="Luo Y."/>
            <person name="Sheng H."/>
        </authorList>
    </citation>
    <scope>NUCLEOTIDE SEQUENCE [LARGE SCALE GENOMIC DNA]</scope>
    <source>
        <strain evidence="3 4">ZFGT-11</strain>
    </source>
</reference>